<evidence type="ECO:0000256" key="1">
    <source>
        <dbReference type="SAM" id="Phobius"/>
    </source>
</evidence>
<proteinExistence type="predicted"/>
<dbReference type="RefSeq" id="WP_194700410.1">
    <property type="nucleotide sequence ID" value="NZ_JADKNH010000002.1"/>
</dbReference>
<protein>
    <submittedName>
        <fullName evidence="2">Uncharacterized protein</fullName>
    </submittedName>
</protein>
<keyword evidence="1" id="KW-1133">Transmembrane helix</keyword>
<keyword evidence="1" id="KW-0472">Membrane</keyword>
<name>A0ABR9ZNX2_9FIRM</name>
<keyword evidence="3" id="KW-1185">Reference proteome</keyword>
<dbReference type="EMBL" id="JADKNH010000002">
    <property type="protein sequence ID" value="MBF4692167.1"/>
    <property type="molecule type" value="Genomic_DNA"/>
</dbReference>
<feature type="transmembrane region" description="Helical" evidence="1">
    <location>
        <begin position="15"/>
        <end position="36"/>
    </location>
</feature>
<sequence length="45" mass="5166">MNNYHFIIGLPAKTIFLGGGLYLLSMLLPTILVTFLRKREDQNNE</sequence>
<comment type="caution">
    <text evidence="2">The sequence shown here is derived from an EMBL/GenBank/DDBJ whole genome shotgun (WGS) entry which is preliminary data.</text>
</comment>
<organism evidence="2 3">
    <name type="scientific">Fusibacter ferrireducens</name>
    <dbReference type="NCBI Taxonomy" id="2785058"/>
    <lineage>
        <taxon>Bacteria</taxon>
        <taxon>Bacillati</taxon>
        <taxon>Bacillota</taxon>
        <taxon>Clostridia</taxon>
        <taxon>Eubacteriales</taxon>
        <taxon>Eubacteriales Family XII. Incertae Sedis</taxon>
        <taxon>Fusibacter</taxon>
    </lineage>
</organism>
<dbReference type="Proteomes" id="UP000614200">
    <property type="component" value="Unassembled WGS sequence"/>
</dbReference>
<evidence type="ECO:0000313" key="3">
    <source>
        <dbReference type="Proteomes" id="UP000614200"/>
    </source>
</evidence>
<reference evidence="2 3" key="1">
    <citation type="submission" date="2020-11" db="EMBL/GenBank/DDBJ databases">
        <title>Fusibacter basophilias sp. nov.</title>
        <authorList>
            <person name="Qiu D."/>
        </authorList>
    </citation>
    <scope>NUCLEOTIDE SEQUENCE [LARGE SCALE GENOMIC DNA]</scope>
    <source>
        <strain evidence="2 3">Q10-2</strain>
    </source>
</reference>
<gene>
    <name evidence="2" type="ORF">ISU02_03515</name>
</gene>
<keyword evidence="1" id="KW-0812">Transmembrane</keyword>
<accession>A0ABR9ZNX2</accession>
<evidence type="ECO:0000313" key="2">
    <source>
        <dbReference type="EMBL" id="MBF4692167.1"/>
    </source>
</evidence>